<dbReference type="PANTHER" id="PTHR16305:SF28">
    <property type="entry name" value="GUANYLATE CYCLASE DOMAIN-CONTAINING PROTEIN"/>
    <property type="match status" value="1"/>
</dbReference>
<protein>
    <submittedName>
        <fullName evidence="5">Tetratricopeptide repeat protein</fullName>
    </submittedName>
</protein>
<dbReference type="Pfam" id="PF00211">
    <property type="entry name" value="Guanylate_cyc"/>
    <property type="match status" value="1"/>
</dbReference>
<evidence type="ECO:0000256" key="1">
    <source>
        <dbReference type="ARBA" id="ARBA00022741"/>
    </source>
</evidence>
<dbReference type="Gene3D" id="3.40.50.300">
    <property type="entry name" value="P-loop containing nucleotide triphosphate hydrolases"/>
    <property type="match status" value="1"/>
</dbReference>
<dbReference type="InterPro" id="IPR029787">
    <property type="entry name" value="Nucleotide_cyclase"/>
</dbReference>
<keyword evidence="3" id="KW-0802">TPR repeat</keyword>
<accession>A0ABX0GWT6</accession>
<evidence type="ECO:0000256" key="2">
    <source>
        <dbReference type="ARBA" id="ARBA00022840"/>
    </source>
</evidence>
<dbReference type="PROSITE" id="PS50125">
    <property type="entry name" value="GUANYLATE_CYCLASE_2"/>
    <property type="match status" value="2"/>
</dbReference>
<feature type="repeat" description="TPR" evidence="3">
    <location>
        <begin position="907"/>
        <end position="940"/>
    </location>
</feature>
<feature type="domain" description="Guanylate cyclase" evidence="4">
    <location>
        <begin position="320"/>
        <end position="395"/>
    </location>
</feature>
<dbReference type="InterPro" id="IPR027417">
    <property type="entry name" value="P-loop_NTPase"/>
</dbReference>
<comment type="caution">
    <text evidence="5">The sequence shown here is derived from an EMBL/GenBank/DDBJ whole genome shotgun (WGS) entry which is preliminary data.</text>
</comment>
<dbReference type="InterPro" id="IPR001054">
    <property type="entry name" value="A/G_cyclase"/>
</dbReference>
<evidence type="ECO:0000256" key="3">
    <source>
        <dbReference type="PROSITE-ProRule" id="PRU00339"/>
    </source>
</evidence>
<dbReference type="InterPro" id="IPR019734">
    <property type="entry name" value="TPR_rpt"/>
</dbReference>
<dbReference type="Pfam" id="PF13424">
    <property type="entry name" value="TPR_12"/>
    <property type="match status" value="3"/>
</dbReference>
<dbReference type="SUPFAM" id="SSF48452">
    <property type="entry name" value="TPR-like"/>
    <property type="match status" value="1"/>
</dbReference>
<dbReference type="Pfam" id="PF13191">
    <property type="entry name" value="AAA_16"/>
    <property type="match status" value="1"/>
</dbReference>
<organism evidence="5 6">
    <name type="scientific">Motilibacter deserti</name>
    <dbReference type="NCBI Taxonomy" id="2714956"/>
    <lineage>
        <taxon>Bacteria</taxon>
        <taxon>Bacillati</taxon>
        <taxon>Actinomycetota</taxon>
        <taxon>Actinomycetes</taxon>
        <taxon>Motilibacterales</taxon>
        <taxon>Motilibacteraceae</taxon>
        <taxon>Motilibacter</taxon>
    </lineage>
</organism>
<dbReference type="InterPro" id="IPR041664">
    <property type="entry name" value="AAA_16"/>
</dbReference>
<dbReference type="Gene3D" id="1.25.40.10">
    <property type="entry name" value="Tetratricopeptide repeat domain"/>
    <property type="match status" value="2"/>
</dbReference>
<evidence type="ECO:0000313" key="5">
    <source>
        <dbReference type="EMBL" id="NHC14084.1"/>
    </source>
</evidence>
<reference evidence="5 6" key="1">
    <citation type="submission" date="2020-03" db="EMBL/GenBank/DDBJ databases">
        <title>Two novel Motilibacter sp.</title>
        <authorList>
            <person name="Liu S."/>
        </authorList>
    </citation>
    <scope>NUCLEOTIDE SEQUENCE [LARGE SCALE GENOMIC DNA]</scope>
    <source>
        <strain evidence="5 6">E257</strain>
    </source>
</reference>
<dbReference type="EMBL" id="JAANNP010000004">
    <property type="protein sequence ID" value="NHC14084.1"/>
    <property type="molecule type" value="Genomic_DNA"/>
</dbReference>
<keyword evidence="2" id="KW-0067">ATP-binding</keyword>
<evidence type="ECO:0000313" key="6">
    <source>
        <dbReference type="Proteomes" id="UP000800981"/>
    </source>
</evidence>
<gene>
    <name evidence="5" type="ORF">G9H71_09855</name>
</gene>
<dbReference type="SMART" id="SM00044">
    <property type="entry name" value="CYCc"/>
    <property type="match status" value="1"/>
</dbReference>
<dbReference type="Gene3D" id="3.30.70.1230">
    <property type="entry name" value="Nucleotide cyclase"/>
    <property type="match status" value="2"/>
</dbReference>
<sequence>MPGLALEPGAAASPGGYDNPEAYIPGDRRAALAAGMPMPERVFGTALFADISGFTRLTEALVEDLGPQRGAEELAATLGRVFDRLLGELHRFGGSVIYFSGDAVTCWLNGDDGLLGAACALAMQSALAEVGLVATPSGMHVRLAMKVALAVGPARRFVVGDPGIQLLDVLAGSLMDHLAGVEKAAERGEVVLDSSALTSLGDRVRAGDRRDLPSGRWAAALHEVLVEVQPAPLRTKHAPLPDDVVRQWLLPPVYERMRAGRGEFLAEIRPAIPLFLRFGGIDYDNSPTAPADLDEFIVRAQRVINRFGGSALQLTLGDKGAYLYAVFGSPIAHEDDAARACAAALELRDLEGTTAATGISIGVAQGRLRSGTYGHSSRRTFCCLGDAVNLAARLMSAAPPGQVYASAQVARRAGEGYAWSALPDLPVKGKVVPVAVRRLAGERRRPSVGGRRHGLPIVGRERELEVLRSRLHRALTGEGQVVAIAAEAGMGKSRLVAELVEQARSEGVTACVGEAQAFGTSTSYAAWQDVWLDLLRVDREASPPDQLLALEWHFKLSNPGLVPRIPLLGPVLGTSFPDNDLTRAFEGKLRKASLEALLAQYLARRAADEPLVLVLEDCHRLDPLSRDLLDVVVSAIASLRVLLVLAYRPEEGTASALGLGGAAHVTELALGELGGDATSRLIAAKLEQLFGVREPSPALESLVAERSEGNPFYVEELLSYLRSRGVAPDDEAAIAQLDLPESLHSLVLSRIDTLSEDPRRTLKVASVVGRAFSTRTLQGAYPELAEEGLRHSLDALTANDLVLPDPDADVSSYLFKHVVTREVAYESIPYAVRAVLHEQVARHIEAASGAPHRLDLLAHHYWRSGNDDKKREYLARAGEAARAAYANAAAIDYFERLAPLLGERERPEALLKLGKVLELTGSWTEAEAVYREAFDLAERHEDRLTVAWALTALAEVARKQGRYDEAADGLELAGIAFSALGHAGGTGQVLHQRGTLAAQRGNYPEANASYEQSLEIRRRLGDKASMASLLSNLGVIAEYAGDYARARSLNEQALALRTEIGDRWAIGVSQNNLGMIALLEADCATARSHFEESMRINVEVGDLWMVAIAHNNLGNANRGLAEFAAARHHYAESLRCYRAYDDKWALSILYEDVAVLAGHVGMPAEALQLMSAAERLRHEIGSPRSPAQQSQLEEALAPARRDLGDRADDACAAGSTLSAARAFDLALAVCTAG</sequence>
<proteinExistence type="predicted"/>
<dbReference type="InterPro" id="IPR011990">
    <property type="entry name" value="TPR-like_helical_dom_sf"/>
</dbReference>
<name>A0ABX0GWT6_9ACTN</name>
<evidence type="ECO:0000259" key="4">
    <source>
        <dbReference type="PROSITE" id="PS50125"/>
    </source>
</evidence>
<dbReference type="SUPFAM" id="SSF52540">
    <property type="entry name" value="P-loop containing nucleoside triphosphate hydrolases"/>
    <property type="match status" value="1"/>
</dbReference>
<keyword evidence="1" id="KW-0547">Nucleotide-binding</keyword>
<feature type="domain" description="Guanylate cyclase" evidence="4">
    <location>
        <begin position="45"/>
        <end position="104"/>
    </location>
</feature>
<dbReference type="SMART" id="SM00028">
    <property type="entry name" value="TPR"/>
    <property type="match status" value="6"/>
</dbReference>
<dbReference type="SUPFAM" id="SSF55073">
    <property type="entry name" value="Nucleotide cyclase"/>
    <property type="match status" value="2"/>
</dbReference>
<dbReference type="RefSeq" id="WP_166281272.1">
    <property type="nucleotide sequence ID" value="NZ_JAANNP010000004.1"/>
</dbReference>
<dbReference type="PROSITE" id="PS50005">
    <property type="entry name" value="TPR"/>
    <property type="match status" value="1"/>
</dbReference>
<keyword evidence="6" id="KW-1185">Reference proteome</keyword>
<dbReference type="Proteomes" id="UP000800981">
    <property type="component" value="Unassembled WGS sequence"/>
</dbReference>
<dbReference type="PANTHER" id="PTHR16305">
    <property type="entry name" value="TESTICULAR SOLUBLE ADENYLYL CYCLASE"/>
    <property type="match status" value="1"/>
</dbReference>
<dbReference type="CDD" id="cd07302">
    <property type="entry name" value="CHD"/>
    <property type="match status" value="2"/>
</dbReference>